<name>A0ABQ8S999_PERAM</name>
<feature type="compositionally biased region" description="Polar residues" evidence="1">
    <location>
        <begin position="232"/>
        <end position="251"/>
    </location>
</feature>
<evidence type="ECO:0000313" key="3">
    <source>
        <dbReference type="Proteomes" id="UP001148838"/>
    </source>
</evidence>
<evidence type="ECO:0000313" key="2">
    <source>
        <dbReference type="EMBL" id="KAJ4430400.1"/>
    </source>
</evidence>
<feature type="region of interest" description="Disordered" evidence="1">
    <location>
        <begin position="232"/>
        <end position="268"/>
    </location>
</feature>
<accession>A0ABQ8S999</accession>
<protein>
    <submittedName>
        <fullName evidence="2">Uncharacterized protein</fullName>
    </submittedName>
</protein>
<reference evidence="2 3" key="1">
    <citation type="journal article" date="2022" name="Allergy">
        <title>Genome assembly and annotation of Periplaneta americana reveal a comprehensive cockroach allergen profile.</title>
        <authorList>
            <person name="Wang L."/>
            <person name="Xiong Q."/>
            <person name="Saelim N."/>
            <person name="Wang L."/>
            <person name="Nong W."/>
            <person name="Wan A.T."/>
            <person name="Shi M."/>
            <person name="Liu X."/>
            <person name="Cao Q."/>
            <person name="Hui J.H.L."/>
            <person name="Sookrung N."/>
            <person name="Leung T.F."/>
            <person name="Tungtrongchitr A."/>
            <person name="Tsui S.K.W."/>
        </authorList>
    </citation>
    <scope>NUCLEOTIDE SEQUENCE [LARGE SCALE GENOMIC DNA]</scope>
    <source>
        <strain evidence="2">PWHHKU_190912</strain>
    </source>
</reference>
<proteinExistence type="predicted"/>
<dbReference type="EMBL" id="JAJSOF020000033">
    <property type="protein sequence ID" value="KAJ4430400.1"/>
    <property type="molecule type" value="Genomic_DNA"/>
</dbReference>
<evidence type="ECO:0000256" key="1">
    <source>
        <dbReference type="SAM" id="MobiDB-lite"/>
    </source>
</evidence>
<organism evidence="2 3">
    <name type="scientific">Periplaneta americana</name>
    <name type="common">American cockroach</name>
    <name type="synonym">Blatta americana</name>
    <dbReference type="NCBI Taxonomy" id="6978"/>
    <lineage>
        <taxon>Eukaryota</taxon>
        <taxon>Metazoa</taxon>
        <taxon>Ecdysozoa</taxon>
        <taxon>Arthropoda</taxon>
        <taxon>Hexapoda</taxon>
        <taxon>Insecta</taxon>
        <taxon>Pterygota</taxon>
        <taxon>Neoptera</taxon>
        <taxon>Polyneoptera</taxon>
        <taxon>Dictyoptera</taxon>
        <taxon>Blattodea</taxon>
        <taxon>Blattoidea</taxon>
        <taxon>Blattidae</taxon>
        <taxon>Blattinae</taxon>
        <taxon>Periplaneta</taxon>
    </lineage>
</organism>
<comment type="caution">
    <text evidence="2">The sequence shown here is derived from an EMBL/GenBank/DDBJ whole genome shotgun (WGS) entry which is preliminary data.</text>
</comment>
<dbReference type="Proteomes" id="UP001148838">
    <property type="component" value="Unassembled WGS sequence"/>
</dbReference>
<gene>
    <name evidence="2" type="ORF">ANN_22616</name>
</gene>
<keyword evidence="3" id="KW-1185">Reference proteome</keyword>
<sequence>MADLCEDGNELPAFLKAICKSNAMDKEMRMFNNPFVFDVTQAAEPLQSCKRACSKNGGDGNDDNDVNVDDYEPLGGCNTDSDVAWRGATQHFVWWYSSPIDFLYYDAHIIRRDKTIESRHVKTTSDDCLNLVASRRSHSCIVLPMLDVPRERAYRAGFMKHEGRRAAERGKAHATRGECTRNCCMRSKGEWTFPTLPEVRRSGDIQIILYTPVEISRNYDFAIKEEAPANSSSFSVIQSMSKPEQASQSSKPEFDSSVRPHLRQHPKA</sequence>